<dbReference type="Gene3D" id="3.100.10.10">
    <property type="match status" value="1"/>
</dbReference>
<evidence type="ECO:0000259" key="6">
    <source>
        <dbReference type="Pfam" id="PF00828"/>
    </source>
</evidence>
<dbReference type="SUPFAM" id="SSF52080">
    <property type="entry name" value="Ribosomal proteins L15p and L18e"/>
    <property type="match status" value="1"/>
</dbReference>
<evidence type="ECO:0000313" key="7">
    <source>
        <dbReference type="EMBL" id="OHA46205.1"/>
    </source>
</evidence>
<accession>A0A1G2PD04</accession>
<keyword evidence="3 4" id="KW-0687">Ribonucleoprotein</keyword>
<name>A0A1G2PD04_9BACT</name>
<proteinExistence type="inferred from homology"/>
<reference evidence="7 8" key="1">
    <citation type="journal article" date="2016" name="Nat. Commun.">
        <title>Thousands of microbial genomes shed light on interconnected biogeochemical processes in an aquifer system.</title>
        <authorList>
            <person name="Anantharaman K."/>
            <person name="Brown C.T."/>
            <person name="Hug L.A."/>
            <person name="Sharon I."/>
            <person name="Castelle C.J."/>
            <person name="Probst A.J."/>
            <person name="Thomas B.C."/>
            <person name="Singh A."/>
            <person name="Wilkins M.J."/>
            <person name="Karaoz U."/>
            <person name="Brodie E.L."/>
            <person name="Williams K.H."/>
            <person name="Hubbard S.S."/>
            <person name="Banfield J.F."/>
        </authorList>
    </citation>
    <scope>NUCLEOTIDE SEQUENCE [LARGE SCALE GENOMIC DNA]</scope>
</reference>
<evidence type="ECO:0000313" key="8">
    <source>
        <dbReference type="Proteomes" id="UP000178869"/>
    </source>
</evidence>
<evidence type="ECO:0000256" key="2">
    <source>
        <dbReference type="ARBA" id="ARBA00022980"/>
    </source>
</evidence>
<comment type="similarity">
    <text evidence="1 4">Belongs to the universal ribosomal protein uL15 family.</text>
</comment>
<protein>
    <recommendedName>
        <fullName evidence="4">Large ribosomal subunit protein uL15</fullName>
    </recommendedName>
</protein>
<keyword evidence="4" id="KW-0694">RNA-binding</keyword>
<dbReference type="EMBL" id="MHSR01000019">
    <property type="protein sequence ID" value="OHA46205.1"/>
    <property type="molecule type" value="Genomic_DNA"/>
</dbReference>
<sequence>MQLHNIKPTKKNRKAPRIGRGGKRGTYSGRGIKGQKARAGHRIRPAIRDLMLRTPKLRGSGFSRRSHVQHFIVNLSQIEGGFKEKADINPKILVNKNLIHIKYGKPFRVKVLGEGKLTKPHNFSGLIISAKAKEKIIAVGGTIHD</sequence>
<dbReference type="InterPro" id="IPR036227">
    <property type="entry name" value="Ribosomal_uL15/eL18_sf"/>
</dbReference>
<keyword evidence="2 4" id="KW-0689">Ribosomal protein</keyword>
<dbReference type="PANTHER" id="PTHR12934:SF11">
    <property type="entry name" value="LARGE RIBOSOMAL SUBUNIT PROTEIN UL15M"/>
    <property type="match status" value="1"/>
</dbReference>
<dbReference type="AlphaFoldDB" id="A0A1G2PD04"/>
<dbReference type="GO" id="GO:0022625">
    <property type="term" value="C:cytosolic large ribosomal subunit"/>
    <property type="evidence" value="ECO:0007669"/>
    <property type="project" value="TreeGrafter"/>
</dbReference>
<dbReference type="PANTHER" id="PTHR12934">
    <property type="entry name" value="50S RIBOSOMAL PROTEIN L15"/>
    <property type="match status" value="1"/>
</dbReference>
<dbReference type="Proteomes" id="UP000178869">
    <property type="component" value="Unassembled WGS sequence"/>
</dbReference>
<evidence type="ECO:0000256" key="3">
    <source>
        <dbReference type="ARBA" id="ARBA00023274"/>
    </source>
</evidence>
<comment type="subunit">
    <text evidence="4">Part of the 50S ribosomal subunit.</text>
</comment>
<dbReference type="Pfam" id="PF00828">
    <property type="entry name" value="Ribosomal_L27A"/>
    <property type="match status" value="1"/>
</dbReference>
<dbReference type="GO" id="GO:0003735">
    <property type="term" value="F:structural constituent of ribosome"/>
    <property type="evidence" value="ECO:0007669"/>
    <property type="project" value="InterPro"/>
</dbReference>
<organism evidence="7 8">
    <name type="scientific">Candidatus Terrybacteria bacterium RIFCSPHIGHO2_01_FULL_43_35</name>
    <dbReference type="NCBI Taxonomy" id="1802361"/>
    <lineage>
        <taxon>Bacteria</taxon>
        <taxon>Candidatus Terryibacteriota</taxon>
    </lineage>
</organism>
<comment type="caution">
    <text evidence="7">The sequence shown here is derived from an EMBL/GenBank/DDBJ whole genome shotgun (WGS) entry which is preliminary data.</text>
</comment>
<dbReference type="InterPro" id="IPR030878">
    <property type="entry name" value="Ribosomal_uL15"/>
</dbReference>
<feature type="domain" description="Large ribosomal subunit protein uL15/eL18" evidence="6">
    <location>
        <begin position="72"/>
        <end position="143"/>
    </location>
</feature>
<gene>
    <name evidence="4" type="primary">rplO</name>
    <name evidence="7" type="ORF">A2828_03265</name>
</gene>
<evidence type="ECO:0000256" key="5">
    <source>
        <dbReference type="SAM" id="MobiDB-lite"/>
    </source>
</evidence>
<keyword evidence="4" id="KW-0699">rRNA-binding</keyword>
<evidence type="ECO:0000256" key="4">
    <source>
        <dbReference type="HAMAP-Rule" id="MF_01341"/>
    </source>
</evidence>
<dbReference type="HAMAP" id="MF_01341">
    <property type="entry name" value="Ribosomal_uL15"/>
    <property type="match status" value="1"/>
</dbReference>
<dbReference type="InterPro" id="IPR021131">
    <property type="entry name" value="Ribosomal_uL15/eL18"/>
</dbReference>
<dbReference type="InterPro" id="IPR005749">
    <property type="entry name" value="Ribosomal_uL15_bac-type"/>
</dbReference>
<comment type="function">
    <text evidence="4">Binds to the 23S rRNA.</text>
</comment>
<evidence type="ECO:0000256" key="1">
    <source>
        <dbReference type="ARBA" id="ARBA00007320"/>
    </source>
</evidence>
<feature type="compositionally biased region" description="Basic residues" evidence="5">
    <location>
        <begin position="7"/>
        <end position="23"/>
    </location>
</feature>
<dbReference type="GO" id="GO:0019843">
    <property type="term" value="F:rRNA binding"/>
    <property type="evidence" value="ECO:0007669"/>
    <property type="project" value="UniProtKB-UniRule"/>
</dbReference>
<dbReference type="GO" id="GO:0006412">
    <property type="term" value="P:translation"/>
    <property type="evidence" value="ECO:0007669"/>
    <property type="project" value="UniProtKB-UniRule"/>
</dbReference>
<feature type="region of interest" description="Disordered" evidence="5">
    <location>
        <begin position="1"/>
        <end position="40"/>
    </location>
</feature>